<evidence type="ECO:0000313" key="2">
    <source>
        <dbReference type="Proteomes" id="UP000198778"/>
    </source>
</evidence>
<dbReference type="SUPFAM" id="SSF53163">
    <property type="entry name" value="HybD-like"/>
    <property type="match status" value="1"/>
</dbReference>
<keyword evidence="2" id="KW-1185">Reference proteome</keyword>
<evidence type="ECO:0000313" key="1">
    <source>
        <dbReference type="EMBL" id="SDO44825.1"/>
    </source>
</evidence>
<dbReference type="InterPro" id="IPR023430">
    <property type="entry name" value="Pept_HybD-like_dom_sf"/>
</dbReference>
<accession>A0A1H0JLZ6</accession>
<dbReference type="Pfam" id="PF06866">
    <property type="entry name" value="DUF1256"/>
    <property type="match status" value="1"/>
</dbReference>
<name>A0A1H0JLZ6_9BACI</name>
<dbReference type="AlphaFoldDB" id="A0A1H0JLZ6"/>
<dbReference type="OrthoDB" id="9815953at2"/>
<dbReference type="NCBIfam" id="TIGR02841">
    <property type="entry name" value="spore_YyaC"/>
    <property type="match status" value="1"/>
</dbReference>
<dbReference type="EMBL" id="FNIL01000014">
    <property type="protein sequence ID" value="SDO44825.1"/>
    <property type="molecule type" value="Genomic_DNA"/>
</dbReference>
<protein>
    <submittedName>
        <fullName evidence="1">Putative sporulation protein YyaC</fullName>
    </submittedName>
</protein>
<gene>
    <name evidence="1" type="ORF">SAMN04488053_11419</name>
</gene>
<dbReference type="InterPro" id="IPR009665">
    <property type="entry name" value="YyaC"/>
</dbReference>
<organism evidence="1 2">
    <name type="scientific">Alkalicoccus daliensis</name>
    <dbReference type="NCBI Taxonomy" id="745820"/>
    <lineage>
        <taxon>Bacteria</taxon>
        <taxon>Bacillati</taxon>
        <taxon>Bacillota</taxon>
        <taxon>Bacilli</taxon>
        <taxon>Bacillales</taxon>
        <taxon>Bacillaceae</taxon>
        <taxon>Alkalicoccus</taxon>
    </lineage>
</organism>
<sequence>MREKLYVEQTRFLWDAPHTMRQLSEQLRSKIPADSRPLVLICIGTDRSTGDSLGPLTGTFLKERRLSHFHVYGTLEAPVHAKNLQEVLQTVQEDHQDPFVIAVDACLGSYQNVGTIVLGDGPLLPGSALGRDLPPVGDIYLTGIVNVSGFMELSVLQSTRLYTVMNIAKLLAGSLKFVDWKIHREQEALIQEGTNVVAFQQMKKEADSG</sequence>
<dbReference type="Proteomes" id="UP000198778">
    <property type="component" value="Unassembled WGS sequence"/>
</dbReference>
<dbReference type="RefSeq" id="WP_090843912.1">
    <property type="nucleotide sequence ID" value="NZ_FNIL01000014.1"/>
</dbReference>
<reference evidence="2" key="1">
    <citation type="submission" date="2016-10" db="EMBL/GenBank/DDBJ databases">
        <authorList>
            <person name="Varghese N."/>
            <person name="Submissions S."/>
        </authorList>
    </citation>
    <scope>NUCLEOTIDE SEQUENCE [LARGE SCALE GENOMIC DNA]</scope>
    <source>
        <strain evidence="2">CGMCC 1.10369</strain>
    </source>
</reference>
<dbReference type="STRING" id="745820.SAMN04488053_11419"/>
<proteinExistence type="predicted"/>